<dbReference type="RefSeq" id="WP_006295225.1">
    <property type="nucleotide sequence ID" value="NZ_ABXB03000003.1"/>
</dbReference>
<reference evidence="3 5" key="1">
    <citation type="submission" date="2009-11" db="EMBL/GenBank/DDBJ databases">
        <authorList>
            <person name="Weinstock G."/>
            <person name="Sodergren E."/>
            <person name="Clifton S."/>
            <person name="Fulton L."/>
            <person name="Fulton B."/>
            <person name="Courtney L."/>
            <person name="Fronick C."/>
            <person name="Harrison M."/>
            <person name="Strong C."/>
            <person name="Farmer C."/>
            <person name="Delahaunty K."/>
            <person name="Markovic C."/>
            <person name="Hall O."/>
            <person name="Minx P."/>
            <person name="Tomlinson C."/>
            <person name="Mitreva M."/>
            <person name="Nelson J."/>
            <person name="Hou S."/>
            <person name="Wollam A."/>
            <person name="Pepin K.H."/>
            <person name="Johnson M."/>
            <person name="Bhonagiri V."/>
            <person name="Nash W.E."/>
            <person name="Warren W."/>
            <person name="Chinwalla A."/>
            <person name="Mardis E.R."/>
            <person name="Wilson R.K."/>
        </authorList>
    </citation>
    <scope>NUCLEOTIDE SEQUENCE [LARGE SCALE GENOMIC DNA]</scope>
    <source>
        <strain evidence="3 5">DSM 20093</strain>
    </source>
</reference>
<gene>
    <name evidence="4" type="ORF">BGLCM_0350</name>
    <name evidence="3" type="ORF">BIFGAL_03769</name>
</gene>
<dbReference type="Pfam" id="PF03235">
    <property type="entry name" value="GmrSD_N"/>
    <property type="match status" value="1"/>
</dbReference>
<keyword evidence="6" id="KW-1185">Reference proteome</keyword>
<feature type="domain" description="DUF7834" evidence="2">
    <location>
        <begin position="210"/>
        <end position="424"/>
    </location>
</feature>
<dbReference type="InterPro" id="IPR057156">
    <property type="entry name" value="DUF7834"/>
</dbReference>
<dbReference type="EMBL" id="JGYW01000002">
    <property type="protein sequence ID" value="KFI59681.1"/>
    <property type="molecule type" value="Genomic_DNA"/>
</dbReference>
<proteinExistence type="predicted"/>
<dbReference type="AlphaFoldDB" id="D1NV85"/>
<dbReference type="PANTHER" id="PTHR35149">
    <property type="entry name" value="SLL5132 PROTEIN"/>
    <property type="match status" value="1"/>
</dbReference>
<sequence length="444" mass="51959">MKDTNTTDITKVEEPSEHAQIKSIEELLKMPLTIPDYQRPYKWTTHNVSDLLDDIETAIEQSRHSHGSEGQADFKYRIGTIILHRNDQKYEIVDGQQRTTTLLLLRRYLMDESIDAQFIDIDLRNSATQANLAANYSFIRDWFSSKTSSRKDFLNAFSNVLEVVVITVEKLSEAFQLFDSQNSRGRAIDPPDLLKAYHLREMKDDLFNMQRAVIKWEARNPSEINTLFHDYLFPIIKWSDKNKWEPFTAQQIDIFKGSPVDSPYSYVARTRKAMPSFQITESFIAGGDFFSMVDYYLDMHRYLDNAIQEKSEFREINKIMNNSKWNESTGFKYAKTLFKCALLRYYDRFSNLDKHAVEKLFLWAFMLRVDMQNLSLTSVNRYSIGTDSTRATLYTNNLPMFSIIDHARTHTEISNLQITVEPKENGRWNNLYEALKNMTNNTIS</sequence>
<dbReference type="STRING" id="561180.BIFGAL_03769"/>
<feature type="domain" description="GmrSD restriction endonucleases N-terminal" evidence="1">
    <location>
        <begin position="25"/>
        <end position="198"/>
    </location>
</feature>
<evidence type="ECO:0000313" key="5">
    <source>
        <dbReference type="Proteomes" id="UP000003656"/>
    </source>
</evidence>
<evidence type="ECO:0000259" key="1">
    <source>
        <dbReference type="Pfam" id="PF03235"/>
    </source>
</evidence>
<accession>D1NV85</accession>
<organism evidence="3 5">
    <name type="scientific">Bifidobacterium gallicum DSM 20093 = LMG 11596</name>
    <dbReference type="NCBI Taxonomy" id="561180"/>
    <lineage>
        <taxon>Bacteria</taxon>
        <taxon>Bacillati</taxon>
        <taxon>Actinomycetota</taxon>
        <taxon>Actinomycetes</taxon>
        <taxon>Bifidobacteriales</taxon>
        <taxon>Bifidobacteriaceae</taxon>
        <taxon>Bifidobacterium</taxon>
    </lineage>
</organism>
<evidence type="ECO:0000313" key="3">
    <source>
        <dbReference type="EMBL" id="EFA22736.1"/>
    </source>
</evidence>
<dbReference type="InterPro" id="IPR004919">
    <property type="entry name" value="GmrSD_N"/>
</dbReference>
<dbReference type="EMBL" id="ABXB03000003">
    <property type="protein sequence ID" value="EFA22736.1"/>
    <property type="molecule type" value="Genomic_DNA"/>
</dbReference>
<dbReference type="Pfam" id="PF25202">
    <property type="entry name" value="DUF7834"/>
    <property type="match status" value="1"/>
</dbReference>
<evidence type="ECO:0000259" key="2">
    <source>
        <dbReference type="Pfam" id="PF25202"/>
    </source>
</evidence>
<evidence type="ECO:0000313" key="6">
    <source>
        <dbReference type="Proteomes" id="UP000029074"/>
    </source>
</evidence>
<dbReference type="eggNOG" id="COG1479">
    <property type="taxonomic scope" value="Bacteria"/>
</dbReference>
<protein>
    <submittedName>
        <fullName evidence="3">Uncharacterized protein</fullName>
    </submittedName>
</protein>
<reference evidence="4 6" key="2">
    <citation type="submission" date="2014-03" db="EMBL/GenBank/DDBJ databases">
        <title>Genomics of Bifidobacteria.</title>
        <authorList>
            <person name="Ventura M."/>
            <person name="Milani C."/>
            <person name="Lugli G.A."/>
        </authorList>
    </citation>
    <scope>NUCLEOTIDE SEQUENCE [LARGE SCALE GENOMIC DNA]</scope>
    <source>
        <strain evidence="4 6">LMG 11596</strain>
    </source>
</reference>
<evidence type="ECO:0000313" key="4">
    <source>
        <dbReference type="EMBL" id="KFI59681.1"/>
    </source>
</evidence>
<dbReference type="OrthoDB" id="9798761at2"/>
<dbReference type="Proteomes" id="UP000029074">
    <property type="component" value="Unassembled WGS sequence"/>
</dbReference>
<dbReference type="PANTHER" id="PTHR35149:SF2">
    <property type="entry name" value="DUF262 DOMAIN-CONTAINING PROTEIN"/>
    <property type="match status" value="1"/>
</dbReference>
<name>D1NV85_9BIFI</name>
<dbReference type="Proteomes" id="UP000003656">
    <property type="component" value="Unassembled WGS sequence"/>
</dbReference>
<comment type="caution">
    <text evidence="3">The sequence shown here is derived from an EMBL/GenBank/DDBJ whole genome shotgun (WGS) entry which is preliminary data.</text>
</comment>